<evidence type="ECO:0000313" key="1">
    <source>
        <dbReference type="EMBL" id="KAG2193893.1"/>
    </source>
</evidence>
<proteinExistence type="predicted"/>
<evidence type="ECO:0000313" key="2">
    <source>
        <dbReference type="Proteomes" id="UP000650833"/>
    </source>
</evidence>
<dbReference type="EMBL" id="JAEPRC010000621">
    <property type="protein sequence ID" value="KAG2193893.1"/>
    <property type="molecule type" value="Genomic_DNA"/>
</dbReference>
<name>A0A8H7QJT9_9FUNG</name>
<organism evidence="1 2">
    <name type="scientific">Mucor plumbeus</name>
    <dbReference type="NCBI Taxonomy" id="97098"/>
    <lineage>
        <taxon>Eukaryota</taxon>
        <taxon>Fungi</taxon>
        <taxon>Fungi incertae sedis</taxon>
        <taxon>Mucoromycota</taxon>
        <taxon>Mucoromycotina</taxon>
        <taxon>Mucoromycetes</taxon>
        <taxon>Mucorales</taxon>
        <taxon>Mucorineae</taxon>
        <taxon>Mucoraceae</taxon>
        <taxon>Mucor</taxon>
    </lineage>
</organism>
<gene>
    <name evidence="1" type="ORF">INT46_007270</name>
</gene>
<protein>
    <submittedName>
        <fullName evidence="1">Uncharacterized protein</fullName>
    </submittedName>
</protein>
<comment type="caution">
    <text evidence="1">The sequence shown here is derived from an EMBL/GenBank/DDBJ whole genome shotgun (WGS) entry which is preliminary data.</text>
</comment>
<reference evidence="1" key="1">
    <citation type="submission" date="2020-12" db="EMBL/GenBank/DDBJ databases">
        <title>Metabolic potential, ecology and presence of endohyphal bacteria is reflected in genomic diversity of Mucoromycotina.</title>
        <authorList>
            <person name="Muszewska A."/>
            <person name="Okrasinska A."/>
            <person name="Steczkiewicz K."/>
            <person name="Drgas O."/>
            <person name="Orlowska M."/>
            <person name="Perlinska-Lenart U."/>
            <person name="Aleksandrzak-Piekarczyk T."/>
            <person name="Szatraj K."/>
            <person name="Zielenkiewicz U."/>
            <person name="Pilsyk S."/>
            <person name="Malc E."/>
            <person name="Mieczkowski P."/>
            <person name="Kruszewska J.S."/>
            <person name="Biernat P."/>
            <person name="Pawlowska J."/>
        </authorList>
    </citation>
    <scope>NUCLEOTIDE SEQUENCE</scope>
    <source>
        <strain evidence="1">CBS 226.32</strain>
    </source>
</reference>
<dbReference type="Proteomes" id="UP000650833">
    <property type="component" value="Unassembled WGS sequence"/>
</dbReference>
<keyword evidence="2" id="KW-1185">Reference proteome</keyword>
<dbReference type="OrthoDB" id="2265569at2759"/>
<dbReference type="AlphaFoldDB" id="A0A8H7QJT9"/>
<sequence>MDEYYSTIPKQDLKKYKVLLQQEIDKLLLNEWEFLNENWQQMHNAYKHRTELKHIKEIEEIKKELLDKLEYTAVFFFLTKLYTHKEYPGSYFEVEKGLYLIYHLISGVTSKNIKGNLPYSSFYAFYKNFSIENYSNLNKYVDYCLLNMFSTIKIRIYSALIKNPRNFKNITLLLDGHDSTIDYSKPDISAQKRWSYKLKTSGLRTQVLADINNMVINVSNSELCGVSSDGVAVDGGYTLFIKQFEELCNKKDKKLNDNNFFYPIRKEPDQELNLQEKHFNDVFGSFRSIIENQFCELHNKFKRFSNNNSTLKTDDYKYVNLQTKVSFLLKNIKLFTEDFNIITQDHHKLW</sequence>
<accession>A0A8H7QJT9</accession>